<organism evidence="2 3">
    <name type="scientific">Streptomyces niveus</name>
    <name type="common">Streptomyces spheroides</name>
    <dbReference type="NCBI Taxonomy" id="193462"/>
    <lineage>
        <taxon>Bacteria</taxon>
        <taxon>Bacillati</taxon>
        <taxon>Actinomycetota</taxon>
        <taxon>Actinomycetes</taxon>
        <taxon>Kitasatosporales</taxon>
        <taxon>Streptomycetaceae</taxon>
        <taxon>Streptomyces</taxon>
    </lineage>
</organism>
<evidence type="ECO:0008006" key="4">
    <source>
        <dbReference type="Google" id="ProtNLM"/>
    </source>
</evidence>
<keyword evidence="1" id="KW-1133">Transmembrane helix</keyword>
<feature type="transmembrane region" description="Helical" evidence="1">
    <location>
        <begin position="5"/>
        <end position="25"/>
    </location>
</feature>
<feature type="transmembrane region" description="Helical" evidence="1">
    <location>
        <begin position="136"/>
        <end position="161"/>
    </location>
</feature>
<proteinExistence type="predicted"/>
<dbReference type="Proteomes" id="UP001432209">
    <property type="component" value="Chromosome"/>
</dbReference>
<evidence type="ECO:0000313" key="3">
    <source>
        <dbReference type="Proteomes" id="UP001432209"/>
    </source>
</evidence>
<feature type="transmembrane region" description="Helical" evidence="1">
    <location>
        <begin position="45"/>
        <end position="68"/>
    </location>
</feature>
<sequence>MAAYAIPFIVLPSGVWRIATVLFHIGGDDQRHGVGDIPSWLPGQVYVIFLSVLSEALAFTAVGLIAAWGEVFPRWIPGLGGRRVPLPAAVAPAALGAAVLTVLWTASALTIASGATLQGDPLPDDFPTLTLHGWRFAFFTVSYAPLLLWGPLLALLTLAYWRRRTPSPHAAGPGAAA</sequence>
<reference evidence="2" key="1">
    <citation type="submission" date="2022-10" db="EMBL/GenBank/DDBJ databases">
        <title>The complete genomes of actinobacterial strains from the NBC collection.</title>
        <authorList>
            <person name="Joergensen T.S."/>
            <person name="Alvarez Arevalo M."/>
            <person name="Sterndorff E.B."/>
            <person name="Faurdal D."/>
            <person name="Vuksanovic O."/>
            <person name="Mourched A.-S."/>
            <person name="Charusanti P."/>
            <person name="Shaw S."/>
            <person name="Blin K."/>
            <person name="Weber T."/>
        </authorList>
    </citation>
    <scope>NUCLEOTIDE SEQUENCE</scope>
    <source>
        <strain evidence="2">NBC_01432</strain>
    </source>
</reference>
<dbReference type="RefSeq" id="WP_329073655.1">
    <property type="nucleotide sequence ID" value="NZ_CP109495.1"/>
</dbReference>
<accession>A0ABZ1ZUG9</accession>
<gene>
    <name evidence="2" type="ORF">OG442_00210</name>
</gene>
<keyword evidence="1" id="KW-0812">Transmembrane</keyword>
<evidence type="ECO:0000313" key="2">
    <source>
        <dbReference type="EMBL" id="WUX50113.1"/>
    </source>
</evidence>
<keyword evidence="1" id="KW-0472">Membrane</keyword>
<keyword evidence="3" id="KW-1185">Reference proteome</keyword>
<feature type="transmembrane region" description="Helical" evidence="1">
    <location>
        <begin position="89"/>
        <end position="116"/>
    </location>
</feature>
<protein>
    <recommendedName>
        <fullName evidence="4">DUF3995 domain-containing protein</fullName>
    </recommendedName>
</protein>
<name>A0ABZ1ZUG9_STRNV</name>
<dbReference type="EMBL" id="CP109495">
    <property type="protein sequence ID" value="WUX50113.1"/>
    <property type="molecule type" value="Genomic_DNA"/>
</dbReference>
<evidence type="ECO:0000256" key="1">
    <source>
        <dbReference type="SAM" id="Phobius"/>
    </source>
</evidence>